<dbReference type="InterPro" id="IPR045180">
    <property type="entry name" value="La_dom_prot"/>
</dbReference>
<feature type="compositionally biased region" description="Polar residues" evidence="3">
    <location>
        <begin position="472"/>
        <end position="491"/>
    </location>
</feature>
<sequence>MSVPFSYAQAAKGLTSSKPSNSSSRMPSGPITPASPGAPATESTSSTIKPDDDAPTSRQKEAEQSNQLPTPADFEVQKPKPESTASISPPSMAYIESSTSTLQREDDAASIPNTSSESTWENISQASNAIEKSADLSDTTVKDKAKDMKDSWIKVDAPKKEHEAPVPAVNVWKARMEQANAKTSTKKPQNMNTSNVGKAATLRTGGQTDNSAKKPDQATSRSKEAKRDARSEEETKPKRTPKKDEKPQATPPPLQDEVFWPTPEHAVEDDRKKPAEKVEKIEPTKSSHKKPEWKKVDVQHSVVWNTPLPNGLAKRGGRGGARGGRESSSRTSPAGSRPVASPTDRNGGDTASNWKRDRSGRSASPRGKRSVSEETPVRRESKTPAGTSKDVVNGGGRSRPTGADERAPAANTLPRTGGNPTKAPRKPENGVDADKFKSPVIPNGQRATPENGTRPTVEEFVPAAEEEKRVFTDSNNPKFPPRNGNTFNNRRQSMRGRNGHHGFSSHQNSPNLAHGFQNGALGTRSPTMGYDMWGRNQNNFRGRGPGAGDPYGRYPNNYMANGALPSLNTYVAPGMYDFTNQSMSAVPYSATIDPYNLTGMVSVQLEYYFSIDNLCRDIFLRGHMDSEGFIPLDLIAGFHRVKILTTDMEMIKYVCRESHNLEHRLGVDGIDRVRKREGWEKWILEMNQRDPKAQHEGVEAAPVAPMPHPAVFDQFMGNGARNPSLPLGSPGSVPPFSNQIYQPEYFRSASGNSNDFAKYQMSPPPMSHGFAANGSANTNHRVQSPGQYAGYQPNGHPETQRDAMSDAQVDTLKVMYRNPDANGSVAQIPAAQTLSNGNVVSTSMEGPQGVNGVVASSLPNGASSSHE</sequence>
<dbReference type="GO" id="GO:0045727">
    <property type="term" value="P:positive regulation of translation"/>
    <property type="evidence" value="ECO:0007669"/>
    <property type="project" value="TreeGrafter"/>
</dbReference>
<evidence type="ECO:0000313" key="6">
    <source>
        <dbReference type="Proteomes" id="UP000799302"/>
    </source>
</evidence>
<gene>
    <name evidence="5" type="ORF">BT63DRAFT_290359</name>
</gene>
<feature type="compositionally biased region" description="Basic and acidic residues" evidence="3">
    <location>
        <begin position="370"/>
        <end position="382"/>
    </location>
</feature>
<dbReference type="SMART" id="SM00715">
    <property type="entry name" value="LA"/>
    <property type="match status" value="1"/>
</dbReference>
<dbReference type="GO" id="GO:0003723">
    <property type="term" value="F:RNA binding"/>
    <property type="evidence" value="ECO:0007669"/>
    <property type="project" value="UniProtKB-UniRule"/>
</dbReference>
<dbReference type="Proteomes" id="UP000799302">
    <property type="component" value="Unassembled WGS sequence"/>
</dbReference>
<dbReference type="CDD" id="cd07323">
    <property type="entry name" value="LAM"/>
    <property type="match status" value="1"/>
</dbReference>
<dbReference type="InterPro" id="IPR036390">
    <property type="entry name" value="WH_DNA-bd_sf"/>
</dbReference>
<organism evidence="5 6">
    <name type="scientific">Microthyrium microscopicum</name>
    <dbReference type="NCBI Taxonomy" id="703497"/>
    <lineage>
        <taxon>Eukaryota</taxon>
        <taxon>Fungi</taxon>
        <taxon>Dikarya</taxon>
        <taxon>Ascomycota</taxon>
        <taxon>Pezizomycotina</taxon>
        <taxon>Dothideomycetes</taxon>
        <taxon>Dothideomycetes incertae sedis</taxon>
        <taxon>Microthyriales</taxon>
        <taxon>Microthyriaceae</taxon>
        <taxon>Microthyrium</taxon>
    </lineage>
</organism>
<dbReference type="Gene3D" id="1.10.10.10">
    <property type="entry name" value="Winged helix-like DNA-binding domain superfamily/Winged helix DNA-binding domain"/>
    <property type="match status" value="1"/>
</dbReference>
<reference evidence="5" key="1">
    <citation type="journal article" date="2020" name="Stud. Mycol.">
        <title>101 Dothideomycetes genomes: a test case for predicting lifestyles and emergence of pathogens.</title>
        <authorList>
            <person name="Haridas S."/>
            <person name="Albert R."/>
            <person name="Binder M."/>
            <person name="Bloem J."/>
            <person name="Labutti K."/>
            <person name="Salamov A."/>
            <person name="Andreopoulos B."/>
            <person name="Baker S."/>
            <person name="Barry K."/>
            <person name="Bills G."/>
            <person name="Bluhm B."/>
            <person name="Cannon C."/>
            <person name="Castanera R."/>
            <person name="Culley D."/>
            <person name="Daum C."/>
            <person name="Ezra D."/>
            <person name="Gonzalez J."/>
            <person name="Henrissat B."/>
            <person name="Kuo A."/>
            <person name="Liang C."/>
            <person name="Lipzen A."/>
            <person name="Lutzoni F."/>
            <person name="Magnuson J."/>
            <person name="Mondo S."/>
            <person name="Nolan M."/>
            <person name="Ohm R."/>
            <person name="Pangilinan J."/>
            <person name="Park H.-J."/>
            <person name="Ramirez L."/>
            <person name="Alfaro M."/>
            <person name="Sun H."/>
            <person name="Tritt A."/>
            <person name="Yoshinaga Y."/>
            <person name="Zwiers L.-H."/>
            <person name="Turgeon B."/>
            <person name="Goodwin S."/>
            <person name="Spatafora J."/>
            <person name="Crous P."/>
            <person name="Grigoriev I."/>
        </authorList>
    </citation>
    <scope>NUCLEOTIDE SEQUENCE</scope>
    <source>
        <strain evidence="5">CBS 115976</strain>
    </source>
</reference>
<dbReference type="InterPro" id="IPR036388">
    <property type="entry name" value="WH-like_DNA-bd_sf"/>
</dbReference>
<feature type="region of interest" description="Disordered" evidence="3">
    <location>
        <begin position="770"/>
        <end position="804"/>
    </location>
</feature>
<proteinExistence type="predicted"/>
<dbReference type="InterPro" id="IPR006630">
    <property type="entry name" value="La_HTH"/>
</dbReference>
<feature type="compositionally biased region" description="Polar residues" evidence="3">
    <location>
        <begin position="774"/>
        <end position="786"/>
    </location>
</feature>
<dbReference type="PANTHER" id="PTHR22792">
    <property type="entry name" value="LUPUS LA PROTEIN-RELATED"/>
    <property type="match status" value="1"/>
</dbReference>
<evidence type="ECO:0000313" key="5">
    <source>
        <dbReference type="EMBL" id="KAF2667343.1"/>
    </source>
</evidence>
<evidence type="ECO:0000256" key="1">
    <source>
        <dbReference type="ARBA" id="ARBA00022884"/>
    </source>
</evidence>
<feature type="compositionally biased region" description="Polar residues" evidence="3">
    <location>
        <begin position="111"/>
        <end position="130"/>
    </location>
</feature>
<name>A0A6A6U7T3_9PEZI</name>
<dbReference type="PANTHER" id="PTHR22792:SF132">
    <property type="entry name" value="LA-RELATED PROTEIN 1"/>
    <property type="match status" value="1"/>
</dbReference>
<feature type="region of interest" description="Disordered" evidence="3">
    <location>
        <begin position="1"/>
        <end position="510"/>
    </location>
</feature>
<keyword evidence="6" id="KW-1185">Reference proteome</keyword>
<feature type="compositionally biased region" description="Polar residues" evidence="3">
    <location>
        <begin position="857"/>
        <end position="867"/>
    </location>
</feature>
<dbReference type="Pfam" id="PF05383">
    <property type="entry name" value="La"/>
    <property type="match status" value="1"/>
</dbReference>
<feature type="compositionally biased region" description="Polar residues" evidence="3">
    <location>
        <begin position="445"/>
        <end position="454"/>
    </location>
</feature>
<feature type="compositionally biased region" description="Low complexity" evidence="3">
    <location>
        <begin position="16"/>
        <end position="29"/>
    </location>
</feature>
<feature type="compositionally biased region" description="Basic and acidic residues" evidence="3">
    <location>
        <begin position="265"/>
        <end position="298"/>
    </location>
</feature>
<dbReference type="EMBL" id="MU004237">
    <property type="protein sequence ID" value="KAF2667343.1"/>
    <property type="molecule type" value="Genomic_DNA"/>
</dbReference>
<evidence type="ECO:0000256" key="2">
    <source>
        <dbReference type="PROSITE-ProRule" id="PRU00332"/>
    </source>
</evidence>
<keyword evidence="1 2" id="KW-0694">RNA-binding</keyword>
<dbReference type="SUPFAM" id="SSF46785">
    <property type="entry name" value="Winged helix' DNA-binding domain"/>
    <property type="match status" value="1"/>
</dbReference>
<evidence type="ECO:0000256" key="3">
    <source>
        <dbReference type="SAM" id="MobiDB-lite"/>
    </source>
</evidence>
<accession>A0A6A6U7T3</accession>
<feature type="domain" description="HTH La-type RNA-binding" evidence="4">
    <location>
        <begin position="591"/>
        <end position="685"/>
    </location>
</feature>
<feature type="region of interest" description="Disordered" evidence="3">
    <location>
        <begin position="842"/>
        <end position="867"/>
    </location>
</feature>
<evidence type="ECO:0000259" key="4">
    <source>
        <dbReference type="PROSITE" id="PS50961"/>
    </source>
</evidence>
<feature type="compositionally biased region" description="Basic and acidic residues" evidence="3">
    <location>
        <begin position="211"/>
        <end position="247"/>
    </location>
</feature>
<feature type="compositionally biased region" description="Basic and acidic residues" evidence="3">
    <location>
        <begin position="425"/>
        <end position="437"/>
    </location>
</feature>
<feature type="compositionally biased region" description="Basic and acidic residues" evidence="3">
    <location>
        <begin position="132"/>
        <end position="164"/>
    </location>
</feature>
<dbReference type="OrthoDB" id="340227at2759"/>
<protein>
    <recommendedName>
        <fullName evidence="4">HTH La-type RNA-binding domain-containing protein</fullName>
    </recommendedName>
</protein>
<dbReference type="PROSITE" id="PS50961">
    <property type="entry name" value="HTH_LA"/>
    <property type="match status" value="1"/>
</dbReference>
<dbReference type="GO" id="GO:0005829">
    <property type="term" value="C:cytosol"/>
    <property type="evidence" value="ECO:0007669"/>
    <property type="project" value="TreeGrafter"/>
</dbReference>
<dbReference type="GO" id="GO:0010494">
    <property type="term" value="C:cytoplasmic stress granule"/>
    <property type="evidence" value="ECO:0007669"/>
    <property type="project" value="TreeGrafter"/>
</dbReference>
<dbReference type="AlphaFoldDB" id="A0A6A6U7T3"/>
<feature type="compositionally biased region" description="Polar residues" evidence="3">
    <location>
        <begin position="180"/>
        <end position="196"/>
    </location>
</feature>